<keyword evidence="2" id="KW-1185">Reference proteome</keyword>
<organism evidence="1 2">
    <name type="scientific">Solanum commersonii</name>
    <name type="common">Commerson's wild potato</name>
    <name type="synonym">Commerson's nightshade</name>
    <dbReference type="NCBI Taxonomy" id="4109"/>
    <lineage>
        <taxon>Eukaryota</taxon>
        <taxon>Viridiplantae</taxon>
        <taxon>Streptophyta</taxon>
        <taxon>Embryophyta</taxon>
        <taxon>Tracheophyta</taxon>
        <taxon>Spermatophyta</taxon>
        <taxon>Magnoliopsida</taxon>
        <taxon>eudicotyledons</taxon>
        <taxon>Gunneridae</taxon>
        <taxon>Pentapetalae</taxon>
        <taxon>asterids</taxon>
        <taxon>lamiids</taxon>
        <taxon>Solanales</taxon>
        <taxon>Solanaceae</taxon>
        <taxon>Solanoideae</taxon>
        <taxon>Solaneae</taxon>
        <taxon>Solanum</taxon>
    </lineage>
</organism>
<evidence type="ECO:0000313" key="1">
    <source>
        <dbReference type="EMBL" id="KAG5574844.1"/>
    </source>
</evidence>
<reference evidence="1 2" key="1">
    <citation type="submission" date="2020-09" db="EMBL/GenBank/DDBJ databases">
        <title>De no assembly of potato wild relative species, Solanum commersonii.</title>
        <authorList>
            <person name="Cho K."/>
        </authorList>
    </citation>
    <scope>NUCLEOTIDE SEQUENCE [LARGE SCALE GENOMIC DNA]</scope>
    <source>
        <strain evidence="1">LZ3.2</strain>
        <tissue evidence="1">Leaf</tissue>
    </source>
</reference>
<comment type="caution">
    <text evidence="1">The sequence shown here is derived from an EMBL/GenBank/DDBJ whole genome shotgun (WGS) entry which is preliminary data.</text>
</comment>
<name>A0A9J5WHY8_SOLCO</name>
<dbReference type="AlphaFoldDB" id="A0A9J5WHY8"/>
<sequence>MCKSKVDVRNKWEILCEELLGLYKAVGREGRDLQIHVDLAVYWNPTSVTVLVLPNPHQDTMSYLFLTSSIVEKLWRLFANFAGIHLDGLQLSQVIPNWWTTPICPKLKPILIAIPTIIIWHLWKRRNFIKK</sequence>
<evidence type="ECO:0000313" key="2">
    <source>
        <dbReference type="Proteomes" id="UP000824120"/>
    </source>
</evidence>
<proteinExistence type="predicted"/>
<protein>
    <submittedName>
        <fullName evidence="1">Uncharacterized protein</fullName>
    </submittedName>
</protein>
<dbReference type="Proteomes" id="UP000824120">
    <property type="component" value="Chromosome 11"/>
</dbReference>
<accession>A0A9J5WHY8</accession>
<dbReference type="EMBL" id="JACXVP010000011">
    <property type="protein sequence ID" value="KAG5574844.1"/>
    <property type="molecule type" value="Genomic_DNA"/>
</dbReference>
<gene>
    <name evidence="1" type="ORF">H5410_054978</name>
</gene>